<reference evidence="2 3" key="2">
    <citation type="submission" date="2024-01" db="EMBL/GenBank/DDBJ databases">
        <authorList>
            <person name="Xie X."/>
        </authorList>
    </citation>
    <scope>NUCLEOTIDE SEQUENCE [LARGE SCALE GENOMIC DNA]</scope>
    <source>
        <strain evidence="2">SCUT-1</strain>
    </source>
</reference>
<dbReference type="EMBL" id="JAYMYJ010000160">
    <property type="protein sequence ID" value="MEB4593448.1"/>
    <property type="molecule type" value="Genomic_DNA"/>
</dbReference>
<proteinExistence type="predicted"/>
<dbReference type="RefSeq" id="WP_324698356.1">
    <property type="nucleotide sequence ID" value="NZ_JAYMYJ010000160.1"/>
</dbReference>
<keyword evidence="1" id="KW-0732">Signal</keyword>
<feature type="signal peptide" evidence="1">
    <location>
        <begin position="1"/>
        <end position="25"/>
    </location>
</feature>
<sequence>MKTRLGAASKLGACGLLVAGSVSMAGIDPQVYKQPEPEKGKPTLLEEVAGWVNSAASLGSGHSPAFYWIETPPVQDDPRLQQVNNEKREHLLAHLPLPDTLQRVVAPGGMFRRVENTPAALKEDLPQRQGHEGLIIQQPNLLLSANVPAALQLGNADVIWEIHARDGGEDRQMAGRSLQLSLPVGGYEVNLQIGGYEEQASVEVVDGKLAAPNFAADIGRLRVSSNMQADWRVVAASGPVVGRNVLEHAGGDQINTIVPVGEYDVTATVNSARQTQRVRVNRGEVSTASISVPTGTVSLVATLGNSPAMRPMRWTLYRLDGGRQEVASPRRHSAILVVAPGHYEAVANLDGRERRREFTVLNGSNNNIVMAMD</sequence>
<organism evidence="2 3">
    <name type="scientific">Candidatus Thiothrix phosphatis</name>
    <dbReference type="NCBI Taxonomy" id="3112415"/>
    <lineage>
        <taxon>Bacteria</taxon>
        <taxon>Pseudomonadati</taxon>
        <taxon>Pseudomonadota</taxon>
        <taxon>Gammaproteobacteria</taxon>
        <taxon>Thiotrichales</taxon>
        <taxon>Thiotrichaceae</taxon>
        <taxon>Thiothrix</taxon>
    </lineage>
</organism>
<evidence type="ECO:0000313" key="3">
    <source>
        <dbReference type="Proteomes" id="UP001308005"/>
    </source>
</evidence>
<gene>
    <name evidence="2" type="ORF">VSS37_20895</name>
</gene>
<feature type="chain" id="PRO_5046472859" description="PEGA domain-containing protein" evidence="1">
    <location>
        <begin position="26"/>
        <end position="373"/>
    </location>
</feature>
<dbReference type="Proteomes" id="UP001308005">
    <property type="component" value="Unassembled WGS sequence"/>
</dbReference>
<accession>A0ABU6D574</accession>
<name>A0ABU6D574_9GAMM</name>
<reference evidence="3" key="1">
    <citation type="submission" date="2023-07" db="EMBL/GenBank/DDBJ databases">
        <title>The carbon used by Thiothrix.</title>
        <authorList>
            <person name="Chen L."/>
        </authorList>
    </citation>
    <scope>NUCLEOTIDE SEQUENCE [LARGE SCALE GENOMIC DNA]</scope>
</reference>
<protein>
    <recommendedName>
        <fullName evidence="4">PEGA domain-containing protein</fullName>
    </recommendedName>
</protein>
<comment type="caution">
    <text evidence="2">The sequence shown here is derived from an EMBL/GenBank/DDBJ whole genome shotgun (WGS) entry which is preliminary data.</text>
</comment>
<evidence type="ECO:0008006" key="4">
    <source>
        <dbReference type="Google" id="ProtNLM"/>
    </source>
</evidence>
<evidence type="ECO:0000256" key="1">
    <source>
        <dbReference type="SAM" id="SignalP"/>
    </source>
</evidence>
<keyword evidence="3" id="KW-1185">Reference proteome</keyword>
<evidence type="ECO:0000313" key="2">
    <source>
        <dbReference type="EMBL" id="MEB4593448.1"/>
    </source>
</evidence>